<dbReference type="OMA" id="EGCTIQN"/>
<dbReference type="InterPro" id="IPR029058">
    <property type="entry name" value="AB_hydrolase_fold"/>
</dbReference>
<dbReference type="Gene3D" id="3.40.50.1820">
    <property type="entry name" value="alpha/beta hydrolase"/>
    <property type="match status" value="1"/>
</dbReference>
<evidence type="ECO:0000313" key="4">
    <source>
        <dbReference type="Proteomes" id="UP000184546"/>
    </source>
</evidence>
<dbReference type="Pfam" id="PF03583">
    <property type="entry name" value="LIP"/>
    <property type="match status" value="1"/>
</dbReference>
<protein>
    <submittedName>
        <fullName evidence="3">Uncharacterized protein</fullName>
    </submittedName>
</protein>
<dbReference type="Proteomes" id="UP000184546">
    <property type="component" value="Unassembled WGS sequence"/>
</dbReference>
<name>A0A1L9WTS3_ASPA1</name>
<evidence type="ECO:0000256" key="1">
    <source>
        <dbReference type="ARBA" id="ARBA00022801"/>
    </source>
</evidence>
<dbReference type="PANTHER" id="PTHR34853">
    <property type="match status" value="1"/>
</dbReference>
<keyword evidence="2" id="KW-0732">Signal</keyword>
<sequence>MLSPARLLPLLGGILPLVYGLPTTSPSVVLPPTEDPFYSAPNGFESTLPGTILRLRPAPGNLTALVSNASAAYNIVYRTTDSQYHPSWAVTTVFIPTNPSTGSDNRTALLSYQIAYDSNDLDASPSYTMYSSPPTDVSLALSQGWYVNVPDYEGPLASFTAGVQSGHATLDSIRSILYSASNPRVTQFHALGPATTRTALWGYSGGALASEWATELQNQYAPELTLAGAALGGLTPNITNVMNTVTGTLSAGLVPEAILGIASQYPVTYDFLISQLNPTGPYNGTTFLAARNLTLSESELFFAGQNIYNYFVNGSDTFQDPRVQYVLNRDGYMGYHGVPQLPVYAYKAINDEVSPIRDTDVLLARYCGVGANILYERNTVGGHSADQINGHAAALTFVAAVLEDRYASLYKTEGCTFRNVTVNVTSSVF</sequence>
<dbReference type="SUPFAM" id="SSF53474">
    <property type="entry name" value="alpha/beta-Hydrolases"/>
    <property type="match status" value="1"/>
</dbReference>
<reference evidence="4" key="1">
    <citation type="journal article" date="2017" name="Genome Biol.">
        <title>Comparative genomics reveals high biological diversity and specific adaptations in the industrially and medically important fungal genus Aspergillus.</title>
        <authorList>
            <person name="de Vries R.P."/>
            <person name="Riley R."/>
            <person name="Wiebenga A."/>
            <person name="Aguilar-Osorio G."/>
            <person name="Amillis S."/>
            <person name="Uchima C.A."/>
            <person name="Anderluh G."/>
            <person name="Asadollahi M."/>
            <person name="Askin M."/>
            <person name="Barry K."/>
            <person name="Battaglia E."/>
            <person name="Bayram O."/>
            <person name="Benocci T."/>
            <person name="Braus-Stromeyer S.A."/>
            <person name="Caldana C."/>
            <person name="Canovas D."/>
            <person name="Cerqueira G.C."/>
            <person name="Chen F."/>
            <person name="Chen W."/>
            <person name="Choi C."/>
            <person name="Clum A."/>
            <person name="Dos Santos R.A."/>
            <person name="Damasio A.R."/>
            <person name="Diallinas G."/>
            <person name="Emri T."/>
            <person name="Fekete E."/>
            <person name="Flipphi M."/>
            <person name="Freyberg S."/>
            <person name="Gallo A."/>
            <person name="Gournas C."/>
            <person name="Habgood R."/>
            <person name="Hainaut M."/>
            <person name="Harispe M.L."/>
            <person name="Henrissat B."/>
            <person name="Hilden K.S."/>
            <person name="Hope R."/>
            <person name="Hossain A."/>
            <person name="Karabika E."/>
            <person name="Karaffa L."/>
            <person name="Karanyi Z."/>
            <person name="Krasevec N."/>
            <person name="Kuo A."/>
            <person name="Kusch H."/>
            <person name="LaButti K."/>
            <person name="Lagendijk E.L."/>
            <person name="Lapidus A."/>
            <person name="Levasseur A."/>
            <person name="Lindquist E."/>
            <person name="Lipzen A."/>
            <person name="Logrieco A.F."/>
            <person name="MacCabe A."/>
            <person name="Maekelae M.R."/>
            <person name="Malavazi I."/>
            <person name="Melin P."/>
            <person name="Meyer V."/>
            <person name="Mielnichuk N."/>
            <person name="Miskei M."/>
            <person name="Molnar A.P."/>
            <person name="Mule G."/>
            <person name="Ngan C.Y."/>
            <person name="Orejas M."/>
            <person name="Orosz E."/>
            <person name="Ouedraogo J.P."/>
            <person name="Overkamp K.M."/>
            <person name="Park H.-S."/>
            <person name="Perrone G."/>
            <person name="Piumi F."/>
            <person name="Punt P.J."/>
            <person name="Ram A.F."/>
            <person name="Ramon A."/>
            <person name="Rauscher S."/>
            <person name="Record E."/>
            <person name="Riano-Pachon D.M."/>
            <person name="Robert V."/>
            <person name="Roehrig J."/>
            <person name="Ruller R."/>
            <person name="Salamov A."/>
            <person name="Salih N.S."/>
            <person name="Samson R.A."/>
            <person name="Sandor E."/>
            <person name="Sanguinetti M."/>
            <person name="Schuetze T."/>
            <person name="Sepcic K."/>
            <person name="Shelest E."/>
            <person name="Sherlock G."/>
            <person name="Sophianopoulou V."/>
            <person name="Squina F.M."/>
            <person name="Sun H."/>
            <person name="Susca A."/>
            <person name="Todd R.B."/>
            <person name="Tsang A."/>
            <person name="Unkles S.E."/>
            <person name="van de Wiele N."/>
            <person name="van Rossen-Uffink D."/>
            <person name="Oliveira J.V."/>
            <person name="Vesth T.C."/>
            <person name="Visser J."/>
            <person name="Yu J.-H."/>
            <person name="Zhou M."/>
            <person name="Andersen M.R."/>
            <person name="Archer D.B."/>
            <person name="Baker S.E."/>
            <person name="Benoit I."/>
            <person name="Brakhage A.A."/>
            <person name="Braus G.H."/>
            <person name="Fischer R."/>
            <person name="Frisvad J.C."/>
            <person name="Goldman G.H."/>
            <person name="Houbraken J."/>
            <person name="Oakley B."/>
            <person name="Pocsi I."/>
            <person name="Scazzocchio C."/>
            <person name="Seiboth B."/>
            <person name="vanKuyk P.A."/>
            <person name="Wortman J."/>
            <person name="Dyer P.S."/>
            <person name="Grigoriev I.V."/>
        </authorList>
    </citation>
    <scope>NUCLEOTIDE SEQUENCE [LARGE SCALE GENOMIC DNA]</scope>
    <source>
        <strain evidence="4">ATCC 16872 / CBS 172.66 / WB 5094</strain>
    </source>
</reference>
<proteinExistence type="predicted"/>
<dbReference type="RefSeq" id="XP_020055954.1">
    <property type="nucleotide sequence ID" value="XM_020197934.1"/>
</dbReference>
<dbReference type="GeneID" id="30971748"/>
<evidence type="ECO:0000256" key="2">
    <source>
        <dbReference type="SAM" id="SignalP"/>
    </source>
</evidence>
<dbReference type="AlphaFoldDB" id="A0A1L9WTS3"/>
<keyword evidence="1" id="KW-0378">Hydrolase</keyword>
<dbReference type="VEuPathDB" id="FungiDB:ASPACDRAFT_1869509"/>
<gene>
    <name evidence="3" type="ORF">ASPACDRAFT_1869509</name>
</gene>
<keyword evidence="4" id="KW-1185">Reference proteome</keyword>
<dbReference type="EMBL" id="KV878977">
    <property type="protein sequence ID" value="OJJ99614.1"/>
    <property type="molecule type" value="Genomic_DNA"/>
</dbReference>
<dbReference type="GO" id="GO:0004806">
    <property type="term" value="F:triacylglycerol lipase activity"/>
    <property type="evidence" value="ECO:0007669"/>
    <property type="project" value="InterPro"/>
</dbReference>
<dbReference type="InterPro" id="IPR005152">
    <property type="entry name" value="Lipase_secreted"/>
</dbReference>
<evidence type="ECO:0000313" key="3">
    <source>
        <dbReference type="EMBL" id="OJJ99614.1"/>
    </source>
</evidence>
<feature type="signal peptide" evidence="2">
    <location>
        <begin position="1"/>
        <end position="20"/>
    </location>
</feature>
<feature type="chain" id="PRO_5012883117" evidence="2">
    <location>
        <begin position="21"/>
        <end position="429"/>
    </location>
</feature>
<accession>A0A1L9WTS3</accession>
<dbReference type="GO" id="GO:0016042">
    <property type="term" value="P:lipid catabolic process"/>
    <property type="evidence" value="ECO:0007669"/>
    <property type="project" value="InterPro"/>
</dbReference>
<organism evidence="3 4">
    <name type="scientific">Aspergillus aculeatus (strain ATCC 16872 / CBS 172.66 / WB 5094)</name>
    <dbReference type="NCBI Taxonomy" id="690307"/>
    <lineage>
        <taxon>Eukaryota</taxon>
        <taxon>Fungi</taxon>
        <taxon>Dikarya</taxon>
        <taxon>Ascomycota</taxon>
        <taxon>Pezizomycotina</taxon>
        <taxon>Eurotiomycetes</taxon>
        <taxon>Eurotiomycetidae</taxon>
        <taxon>Eurotiales</taxon>
        <taxon>Aspergillaceae</taxon>
        <taxon>Aspergillus</taxon>
        <taxon>Aspergillus subgen. Circumdati</taxon>
    </lineage>
</organism>
<dbReference type="PANTHER" id="PTHR34853:SF5">
    <property type="entry name" value="LIP-DOMAIN-CONTAINING PROTEIN-RELATED"/>
    <property type="match status" value="1"/>
</dbReference>
<dbReference type="Gene3D" id="1.10.260.130">
    <property type="match status" value="1"/>
</dbReference>
<dbReference type="OrthoDB" id="2373480at2759"/>